<dbReference type="CDD" id="cd07302">
    <property type="entry name" value="CHD"/>
    <property type="match status" value="1"/>
</dbReference>
<dbReference type="GO" id="GO:0035556">
    <property type="term" value="P:intracellular signal transduction"/>
    <property type="evidence" value="ECO:0007669"/>
    <property type="project" value="InterPro"/>
</dbReference>
<accession>W4M6Q7</accession>
<dbReference type="GO" id="GO:0004016">
    <property type="term" value="F:adenylate cyclase activity"/>
    <property type="evidence" value="ECO:0007669"/>
    <property type="project" value="UniProtKB-ARBA"/>
</dbReference>
<dbReference type="SMART" id="SM00044">
    <property type="entry name" value="CYCc"/>
    <property type="match status" value="1"/>
</dbReference>
<keyword evidence="1" id="KW-1133">Transmembrane helix</keyword>
<dbReference type="Pfam" id="PF00672">
    <property type="entry name" value="HAMP"/>
    <property type="match status" value="1"/>
</dbReference>
<dbReference type="PANTHER" id="PTHR45655">
    <property type="entry name" value="GUANYLATE CYCLASE SOLUBLE SUBUNIT BETA-2"/>
    <property type="match status" value="1"/>
</dbReference>
<gene>
    <name evidence="4" type="ORF">ETSY2_23760</name>
</gene>
<evidence type="ECO:0000313" key="4">
    <source>
        <dbReference type="EMBL" id="ETX05297.1"/>
    </source>
</evidence>
<dbReference type="AlphaFoldDB" id="W4M6Q7"/>
<evidence type="ECO:0000259" key="3">
    <source>
        <dbReference type="PROSITE" id="PS50885"/>
    </source>
</evidence>
<dbReference type="InterPro" id="IPR029787">
    <property type="entry name" value="Nucleotide_cyclase"/>
</dbReference>
<dbReference type="PROSITE" id="PS50885">
    <property type="entry name" value="HAMP"/>
    <property type="match status" value="1"/>
</dbReference>
<sequence length="508" mass="56891">FRTGDIVYSVYKETDFGTNLSDGAYRKSNLAHLVSEIQAHPDRWLIHRVDFSPYDPSYGEPAAFLGGAIYNGPHIVGILAFQLPVDRINSVMTGDGNWENDGLGTTGETYIVGPDFFMRSVSRLLLQQPDNYAKYLQETKTPYSTIQKIKAFKTSILLQSVDTVAARRAILGRTGTGLMLGHRNTPVLSSYAPLRIPGFDWGIVAEREVSEVYKPIQSLQKAFWIVGIVLMVGVTFLATVFAGRFMEPVVSLIQNAKQVEAGHYDIVMPERSADEFGQLAQSFNGIVDRLRQEAETVEKKAYENRQLLENVLPQDSAQRLQQHEGQMADRVRHVTVLYASVVGFTEFSEQRDAIEATHLLSELWDVFNAAAEQHGVEPQQTMGPHYLAVCGLAGLYLDHAKRTLDFSRDLFKILQAFNDQHAGDLRLQIGVDSGQVTAGIVGLKRFKYDVWGPAVDLACDLHHAAEPSAILVSPHVYEQVRELYTFVPGSKLERRHQAPLETWHFRLT</sequence>
<keyword evidence="5" id="KW-1185">Reference proteome</keyword>
<dbReference type="SMART" id="SM00304">
    <property type="entry name" value="HAMP"/>
    <property type="match status" value="1"/>
</dbReference>
<reference evidence="4 5" key="1">
    <citation type="journal article" date="2014" name="Nature">
        <title>An environmental bacterial taxon with a large and distinct metabolic repertoire.</title>
        <authorList>
            <person name="Wilson M.C."/>
            <person name="Mori T."/>
            <person name="Ruckert C."/>
            <person name="Uria A.R."/>
            <person name="Helf M.J."/>
            <person name="Takada K."/>
            <person name="Gernert C."/>
            <person name="Steffens U.A."/>
            <person name="Heycke N."/>
            <person name="Schmitt S."/>
            <person name="Rinke C."/>
            <person name="Helfrich E.J."/>
            <person name="Brachmann A.O."/>
            <person name="Gurgui C."/>
            <person name="Wakimoto T."/>
            <person name="Kracht M."/>
            <person name="Crusemann M."/>
            <person name="Hentschel U."/>
            <person name="Abe I."/>
            <person name="Matsunaga S."/>
            <person name="Kalinowski J."/>
            <person name="Takeyama H."/>
            <person name="Piel J."/>
        </authorList>
    </citation>
    <scope>NUCLEOTIDE SEQUENCE [LARGE SCALE GENOMIC DNA]</scope>
    <source>
        <strain evidence="5">TSY2</strain>
    </source>
</reference>
<proteinExistence type="predicted"/>
<dbReference type="SUPFAM" id="SSF158472">
    <property type="entry name" value="HAMP domain-like"/>
    <property type="match status" value="1"/>
</dbReference>
<protein>
    <recommendedName>
        <fullName evidence="6">HAMP domain-containing protein</fullName>
    </recommendedName>
</protein>
<dbReference type="EMBL" id="AZHX01000987">
    <property type="protein sequence ID" value="ETX05297.1"/>
    <property type="molecule type" value="Genomic_DNA"/>
</dbReference>
<dbReference type="SUPFAM" id="SSF55073">
    <property type="entry name" value="Nucleotide cyclase"/>
    <property type="match status" value="1"/>
</dbReference>
<keyword evidence="1" id="KW-0472">Membrane</keyword>
<dbReference type="HOGENOM" id="CLU_535894_0_0_7"/>
<comment type="caution">
    <text evidence="4">The sequence shown here is derived from an EMBL/GenBank/DDBJ whole genome shotgun (WGS) entry which is preliminary data.</text>
</comment>
<evidence type="ECO:0000313" key="5">
    <source>
        <dbReference type="Proteomes" id="UP000019140"/>
    </source>
</evidence>
<evidence type="ECO:0000259" key="2">
    <source>
        <dbReference type="PROSITE" id="PS50125"/>
    </source>
</evidence>
<feature type="domain" description="Guanylate cyclase" evidence="2">
    <location>
        <begin position="335"/>
        <end position="462"/>
    </location>
</feature>
<dbReference type="PROSITE" id="PS50125">
    <property type="entry name" value="GUANYLATE_CYCLASE_2"/>
    <property type="match status" value="1"/>
</dbReference>
<dbReference type="Gene3D" id="6.10.340.10">
    <property type="match status" value="1"/>
</dbReference>
<dbReference type="Gene3D" id="3.30.70.1230">
    <property type="entry name" value="Nucleotide cyclase"/>
    <property type="match status" value="1"/>
</dbReference>
<dbReference type="InterPro" id="IPR003660">
    <property type="entry name" value="HAMP_dom"/>
</dbReference>
<dbReference type="GO" id="GO:0016020">
    <property type="term" value="C:membrane"/>
    <property type="evidence" value="ECO:0007669"/>
    <property type="project" value="InterPro"/>
</dbReference>
<dbReference type="Proteomes" id="UP000019140">
    <property type="component" value="Unassembled WGS sequence"/>
</dbReference>
<dbReference type="Pfam" id="PF00211">
    <property type="entry name" value="Guanylate_cyc"/>
    <property type="match status" value="1"/>
</dbReference>
<dbReference type="InterPro" id="IPR001054">
    <property type="entry name" value="A/G_cyclase"/>
</dbReference>
<name>W4M6Q7_9BACT</name>
<keyword evidence="1" id="KW-0812">Transmembrane</keyword>
<feature type="transmembrane region" description="Helical" evidence="1">
    <location>
        <begin position="222"/>
        <end position="242"/>
    </location>
</feature>
<evidence type="ECO:0000256" key="1">
    <source>
        <dbReference type="SAM" id="Phobius"/>
    </source>
</evidence>
<feature type="domain" description="HAMP" evidence="3">
    <location>
        <begin position="243"/>
        <end position="295"/>
    </location>
</feature>
<organism evidence="4 5">
    <name type="scientific">Candidatus Entotheonella gemina</name>
    <dbReference type="NCBI Taxonomy" id="1429439"/>
    <lineage>
        <taxon>Bacteria</taxon>
        <taxon>Pseudomonadati</taxon>
        <taxon>Nitrospinota/Tectimicrobiota group</taxon>
        <taxon>Candidatus Tectimicrobiota</taxon>
        <taxon>Candidatus Entotheonellia</taxon>
        <taxon>Candidatus Entotheonellales</taxon>
        <taxon>Candidatus Entotheonellaceae</taxon>
        <taxon>Candidatus Entotheonella</taxon>
    </lineage>
</organism>
<dbReference type="PANTHER" id="PTHR45655:SF13">
    <property type="entry name" value="SOLUBLE GUANYLATE CYCLASE GCY-32-RELATED"/>
    <property type="match status" value="1"/>
</dbReference>
<evidence type="ECO:0008006" key="6">
    <source>
        <dbReference type="Google" id="ProtNLM"/>
    </source>
</evidence>
<dbReference type="GO" id="GO:0009190">
    <property type="term" value="P:cyclic nucleotide biosynthetic process"/>
    <property type="evidence" value="ECO:0007669"/>
    <property type="project" value="InterPro"/>
</dbReference>
<dbReference type="CDD" id="cd06225">
    <property type="entry name" value="HAMP"/>
    <property type="match status" value="1"/>
</dbReference>
<feature type="non-terminal residue" evidence="4">
    <location>
        <position position="1"/>
    </location>
</feature>